<dbReference type="Pfam" id="PF02397">
    <property type="entry name" value="Bac_transf"/>
    <property type="match status" value="1"/>
</dbReference>
<sequence>MNGMLASASDILSTPWGMTVFILLDIAILLVVIVLNYRWLFKRLLDILFSFVFLVVFLPFFLIFLAADAIYNKVQNAYKTLFTGEYYCGKRGKLIYLVTFSTERILHDAEGNLLPEAQRITKMGKILRGCGMKYYPLLAAVFTGKLSFVGPRPLSPADFAAMQEEDLVRYQVRPGLVSSLESYGGDSLTYDDLLEEDAEYVRKRGLFRDIGFFISKIVHRLRGETVRRYGECTEKSYVQWLLEQGR</sequence>
<keyword evidence="2" id="KW-1133">Transmembrane helix</keyword>
<protein>
    <submittedName>
        <fullName evidence="4">Sugar transferase</fullName>
    </submittedName>
</protein>
<feature type="transmembrane region" description="Helical" evidence="2">
    <location>
        <begin position="47"/>
        <end position="67"/>
    </location>
</feature>
<keyword evidence="4" id="KW-0808">Transferase</keyword>
<feature type="transmembrane region" description="Helical" evidence="2">
    <location>
        <begin position="16"/>
        <end position="35"/>
    </location>
</feature>
<dbReference type="GO" id="GO:0016780">
    <property type="term" value="F:phosphotransferase activity, for other substituted phosphate groups"/>
    <property type="evidence" value="ECO:0007669"/>
    <property type="project" value="TreeGrafter"/>
</dbReference>
<dbReference type="EMBL" id="DXFX01000095">
    <property type="protein sequence ID" value="HIX08268.1"/>
    <property type="molecule type" value="Genomic_DNA"/>
</dbReference>
<name>A0A9D1V9B5_9FIRM</name>
<evidence type="ECO:0000313" key="5">
    <source>
        <dbReference type="Proteomes" id="UP000824204"/>
    </source>
</evidence>
<keyword evidence="2" id="KW-0472">Membrane</keyword>
<comment type="similarity">
    <text evidence="1">Belongs to the bacterial sugar transferase family.</text>
</comment>
<feature type="non-terminal residue" evidence="4">
    <location>
        <position position="246"/>
    </location>
</feature>
<evidence type="ECO:0000256" key="2">
    <source>
        <dbReference type="SAM" id="Phobius"/>
    </source>
</evidence>
<evidence type="ECO:0000313" key="4">
    <source>
        <dbReference type="EMBL" id="HIX08268.1"/>
    </source>
</evidence>
<dbReference type="PANTHER" id="PTHR30576:SF0">
    <property type="entry name" value="UNDECAPRENYL-PHOSPHATE N-ACETYLGALACTOSAMINYL 1-PHOSPHATE TRANSFERASE-RELATED"/>
    <property type="match status" value="1"/>
</dbReference>
<dbReference type="AlphaFoldDB" id="A0A9D1V9B5"/>
<accession>A0A9D1V9B5</accession>
<dbReference type="PANTHER" id="PTHR30576">
    <property type="entry name" value="COLANIC BIOSYNTHESIS UDP-GLUCOSE LIPID CARRIER TRANSFERASE"/>
    <property type="match status" value="1"/>
</dbReference>
<evidence type="ECO:0000256" key="1">
    <source>
        <dbReference type="ARBA" id="ARBA00006464"/>
    </source>
</evidence>
<dbReference type="InterPro" id="IPR003362">
    <property type="entry name" value="Bact_transf"/>
</dbReference>
<proteinExistence type="inferred from homology"/>
<keyword evidence="2" id="KW-0812">Transmembrane</keyword>
<comment type="caution">
    <text evidence="4">The sequence shown here is derived from an EMBL/GenBank/DDBJ whole genome shotgun (WGS) entry which is preliminary data.</text>
</comment>
<evidence type="ECO:0000259" key="3">
    <source>
        <dbReference type="Pfam" id="PF02397"/>
    </source>
</evidence>
<organism evidence="4 5">
    <name type="scientific">Candidatus Borkfalkia faecipullorum</name>
    <dbReference type="NCBI Taxonomy" id="2838510"/>
    <lineage>
        <taxon>Bacteria</taxon>
        <taxon>Bacillati</taxon>
        <taxon>Bacillota</taxon>
        <taxon>Clostridia</taxon>
        <taxon>Christensenellales</taxon>
        <taxon>Christensenellaceae</taxon>
        <taxon>Candidatus Borkfalkia</taxon>
    </lineage>
</organism>
<gene>
    <name evidence="4" type="ORF">H9741_07355</name>
</gene>
<feature type="domain" description="Bacterial sugar transferase" evidence="3">
    <location>
        <begin position="42"/>
        <end position="217"/>
    </location>
</feature>
<reference evidence="4" key="2">
    <citation type="submission" date="2021-04" db="EMBL/GenBank/DDBJ databases">
        <authorList>
            <person name="Gilroy R."/>
        </authorList>
    </citation>
    <scope>NUCLEOTIDE SEQUENCE</scope>
    <source>
        <strain evidence="4">811</strain>
    </source>
</reference>
<dbReference type="Proteomes" id="UP000824204">
    <property type="component" value="Unassembled WGS sequence"/>
</dbReference>
<reference evidence="4" key="1">
    <citation type="journal article" date="2021" name="PeerJ">
        <title>Extensive microbial diversity within the chicken gut microbiome revealed by metagenomics and culture.</title>
        <authorList>
            <person name="Gilroy R."/>
            <person name="Ravi A."/>
            <person name="Getino M."/>
            <person name="Pursley I."/>
            <person name="Horton D.L."/>
            <person name="Alikhan N.F."/>
            <person name="Baker D."/>
            <person name="Gharbi K."/>
            <person name="Hall N."/>
            <person name="Watson M."/>
            <person name="Adriaenssens E.M."/>
            <person name="Foster-Nyarko E."/>
            <person name="Jarju S."/>
            <person name="Secka A."/>
            <person name="Antonio M."/>
            <person name="Oren A."/>
            <person name="Chaudhuri R.R."/>
            <person name="La Ragione R."/>
            <person name="Hildebrand F."/>
            <person name="Pallen M.J."/>
        </authorList>
    </citation>
    <scope>NUCLEOTIDE SEQUENCE</scope>
    <source>
        <strain evidence="4">811</strain>
    </source>
</reference>